<keyword evidence="1" id="KW-0812">Transmembrane</keyword>
<name>A0AA86YZU8_PROST</name>
<dbReference type="PROSITE" id="PS50983">
    <property type="entry name" value="FE_B12_PBP"/>
    <property type="match status" value="1"/>
</dbReference>
<dbReference type="CDD" id="cd01139">
    <property type="entry name" value="TroA_f"/>
    <property type="match status" value="1"/>
</dbReference>
<sequence length="393" mass="42544">MLYCYGHQNKGDKRFDVKLMAKSLAKGIGLALFAGSVMSISISSLAATVTDVAGRTVEVPDNVNRILLGEGRLLSAIALLEGDKPLDRIVGWQGDLRKLDPQTYAAYKAKFPQIDNIPLIGNTSADSVSAEKVLTLNPDIAIFGLSGHGPGKNSELVGQLEKAGVPVVFVDFRDNPLQNTLPSIRMLGKALNREQTAEKYADFYEKNQKLVTDITSKIPEDKKPTVFIDLRAGAFEDCCGTAGNGNMGNFIDLAGGKNIAKDVLPGALGNMNLEKVIAVDPQIYIATGAKAPGSKDVGVQLGAQGTVEDAKSSLKKITERKGISSLSAVKDGKDYAIWHNYYNSPYNVLATQVFAKWFYPEQFADLDPQKTLNELHSQFLAVEPTGIYWVSEK</sequence>
<comment type="caution">
    <text evidence="3">The sequence shown here is derived from an EMBL/GenBank/DDBJ whole genome shotgun (WGS) entry which is preliminary data.</text>
</comment>
<evidence type="ECO:0000259" key="2">
    <source>
        <dbReference type="PROSITE" id="PS50983"/>
    </source>
</evidence>
<proteinExistence type="predicted"/>
<protein>
    <submittedName>
        <fullName evidence="3">Periplasmic binding protein</fullName>
    </submittedName>
</protein>
<evidence type="ECO:0000256" key="1">
    <source>
        <dbReference type="SAM" id="Phobius"/>
    </source>
</evidence>
<dbReference type="Pfam" id="PF01497">
    <property type="entry name" value="Peripla_BP_2"/>
    <property type="match status" value="1"/>
</dbReference>
<reference evidence="3 4" key="3">
    <citation type="submission" date="2008-05" db="EMBL/GenBank/DDBJ databases">
        <authorList>
            <person name="Fulton L."/>
            <person name="Clifton S."/>
            <person name="Fulton B."/>
            <person name="Xu J."/>
            <person name="Minx P."/>
            <person name="Pepin K.H."/>
            <person name="Johnson M."/>
            <person name="Thiruvilangam P."/>
            <person name="Bhonagiri V."/>
            <person name="Nash W.E."/>
            <person name="Mardis E.R."/>
            <person name="Wilson R.K."/>
        </authorList>
    </citation>
    <scope>NUCLEOTIDE SEQUENCE [LARGE SCALE GENOMIC DNA]</scope>
    <source>
        <strain evidence="3 4">ATCC 25827</strain>
    </source>
</reference>
<keyword evidence="1" id="KW-0472">Membrane</keyword>
<dbReference type="SUPFAM" id="SSF53807">
    <property type="entry name" value="Helical backbone' metal receptor"/>
    <property type="match status" value="1"/>
</dbReference>
<dbReference type="InterPro" id="IPR002491">
    <property type="entry name" value="ABC_transptr_periplasmic_BD"/>
</dbReference>
<reference evidence="4" key="2">
    <citation type="submission" date="2008-04" db="EMBL/GenBank/DDBJ databases">
        <title>Draft genome sequence of Providencia stuartii(ATCC 25827).</title>
        <authorList>
            <person name="Sudarsanam P."/>
            <person name="Ley R."/>
            <person name="Guruge J."/>
            <person name="Turnbaugh P.J."/>
            <person name="Mahowald M."/>
            <person name="Liep D."/>
            <person name="Gordon J."/>
        </authorList>
    </citation>
    <scope>NUCLEOTIDE SEQUENCE [LARGE SCALE GENOMIC DNA]</scope>
    <source>
        <strain evidence="4">ATCC 25827</strain>
    </source>
</reference>
<dbReference type="PANTHER" id="PTHR30535:SF34">
    <property type="entry name" value="MOLYBDATE-BINDING PROTEIN MOLA"/>
    <property type="match status" value="1"/>
</dbReference>
<dbReference type="AlphaFoldDB" id="A0AA86YZU8"/>
<feature type="domain" description="Fe/B12 periplasmic-binding" evidence="2">
    <location>
        <begin position="65"/>
        <end position="366"/>
    </location>
</feature>
<feature type="transmembrane region" description="Helical" evidence="1">
    <location>
        <begin position="28"/>
        <end position="49"/>
    </location>
</feature>
<gene>
    <name evidence="3" type="ORF">PROSTU_02991</name>
</gene>
<evidence type="ECO:0000313" key="4">
    <source>
        <dbReference type="Proteomes" id="UP000004506"/>
    </source>
</evidence>
<dbReference type="InterPro" id="IPR050902">
    <property type="entry name" value="ABC_Transporter_SBP"/>
</dbReference>
<reference evidence="4" key="1">
    <citation type="submission" date="2008-04" db="EMBL/GenBank/DDBJ databases">
        <title>Draft genome sequence of Providencia stuartii (ATCC 25827).</title>
        <authorList>
            <person name="Sudarsanam P."/>
            <person name="Ley R."/>
            <person name="Guruge J."/>
            <person name="Turnbaugh P.J."/>
            <person name="Mahowald M."/>
            <person name="Liep D."/>
            <person name="Gordon J."/>
        </authorList>
    </citation>
    <scope>NUCLEOTIDE SEQUENCE [LARGE SCALE GENOMIC DNA]</scope>
    <source>
        <strain evidence="4">ATCC 25827</strain>
    </source>
</reference>
<dbReference type="Gene3D" id="3.40.50.1980">
    <property type="entry name" value="Nitrogenase molybdenum iron protein domain"/>
    <property type="match status" value="2"/>
</dbReference>
<accession>A0AA86YZU8</accession>
<keyword evidence="1" id="KW-1133">Transmembrane helix</keyword>
<organism evidence="3 4">
    <name type="scientific">Providencia stuartii ATCC 25827</name>
    <dbReference type="NCBI Taxonomy" id="471874"/>
    <lineage>
        <taxon>Bacteria</taxon>
        <taxon>Pseudomonadati</taxon>
        <taxon>Pseudomonadota</taxon>
        <taxon>Gammaproteobacteria</taxon>
        <taxon>Enterobacterales</taxon>
        <taxon>Morganellaceae</taxon>
        <taxon>Providencia</taxon>
    </lineage>
</organism>
<dbReference type="EMBL" id="ABJD02000101">
    <property type="protein sequence ID" value="EDU59799.1"/>
    <property type="molecule type" value="Genomic_DNA"/>
</dbReference>
<evidence type="ECO:0000313" key="3">
    <source>
        <dbReference type="EMBL" id="EDU59799.1"/>
    </source>
</evidence>
<dbReference type="PANTHER" id="PTHR30535">
    <property type="entry name" value="VITAMIN B12-BINDING PROTEIN"/>
    <property type="match status" value="1"/>
</dbReference>
<dbReference type="Proteomes" id="UP000004506">
    <property type="component" value="Unassembled WGS sequence"/>
</dbReference>